<accession>A0A162XXI4</accession>
<keyword evidence="2" id="KW-0812">Transmembrane</keyword>
<name>A0A162XXI4_DIDRA</name>
<feature type="region of interest" description="Disordered" evidence="1">
    <location>
        <begin position="1"/>
        <end position="89"/>
    </location>
</feature>
<feature type="transmembrane region" description="Helical" evidence="2">
    <location>
        <begin position="250"/>
        <end position="272"/>
    </location>
</feature>
<keyword evidence="2" id="KW-1133">Transmembrane helix</keyword>
<comment type="caution">
    <text evidence="3">The sequence shown here is derived from an EMBL/GenBank/DDBJ whole genome shotgun (WGS) entry which is preliminary data.</text>
</comment>
<dbReference type="AlphaFoldDB" id="A0A162XXI4"/>
<keyword evidence="2" id="KW-0472">Membrane</keyword>
<evidence type="ECO:0000256" key="2">
    <source>
        <dbReference type="SAM" id="Phobius"/>
    </source>
</evidence>
<feature type="region of interest" description="Disordered" evidence="1">
    <location>
        <begin position="216"/>
        <end position="242"/>
    </location>
</feature>
<feature type="compositionally biased region" description="Polar residues" evidence="1">
    <location>
        <begin position="15"/>
        <end position="37"/>
    </location>
</feature>
<keyword evidence="4" id="KW-1185">Reference proteome</keyword>
<gene>
    <name evidence="3" type="ORF">ST47_g9255</name>
</gene>
<proteinExistence type="predicted"/>
<dbReference type="EMBL" id="JYNV01000290">
    <property type="protein sequence ID" value="KZM19727.1"/>
    <property type="molecule type" value="Genomic_DNA"/>
</dbReference>
<sequence length="285" mass="29611">MSTHTGGSLPEQHDSPYSQTSYTGCTPVQNQAYTSDQESLHPHSYANQHGPSTAPPANAVSAAPEKPRATKPTLEAHISQPPSPTDFTAAAKPHLLSQRHDFLVDWTLKILGVASAILFGIWAPISYKITADSNAGNDASQASLMSEISSMRNEAATAASAQRSIVSALAKVQNQLDNAGLIKAFEFCSDRTDSFCADLTASASISEALSSLGGLSGTLPPPPPSSAPIATSTSSPESGSSKGGVSSENLLAIILGSVFSAIVVIGLVVGILTKKRQQRKLIEES</sequence>
<evidence type="ECO:0000313" key="4">
    <source>
        <dbReference type="Proteomes" id="UP000076837"/>
    </source>
</evidence>
<dbReference type="Proteomes" id="UP000076837">
    <property type="component" value="Unassembled WGS sequence"/>
</dbReference>
<reference evidence="3 4" key="1">
    <citation type="journal article" date="2016" name="Sci. Rep.">
        <title>Draft genome sequencing and secretome analysis of fungal phytopathogen Ascochyta rabiei provides insight into the necrotrophic effector repertoire.</title>
        <authorList>
            <person name="Verma S."/>
            <person name="Gazara R.K."/>
            <person name="Nizam S."/>
            <person name="Parween S."/>
            <person name="Chattopadhyay D."/>
            <person name="Verma P.K."/>
        </authorList>
    </citation>
    <scope>NUCLEOTIDE SEQUENCE [LARGE SCALE GENOMIC DNA]</scope>
    <source>
        <strain evidence="3 4">ArDII</strain>
    </source>
</reference>
<protein>
    <submittedName>
        <fullName evidence="3">Uncharacterized protein</fullName>
    </submittedName>
</protein>
<organism evidence="3 4">
    <name type="scientific">Didymella rabiei</name>
    <name type="common">Chickpea ascochyta blight fungus</name>
    <name type="synonym">Mycosphaerella rabiei</name>
    <dbReference type="NCBI Taxonomy" id="5454"/>
    <lineage>
        <taxon>Eukaryota</taxon>
        <taxon>Fungi</taxon>
        <taxon>Dikarya</taxon>
        <taxon>Ascomycota</taxon>
        <taxon>Pezizomycotina</taxon>
        <taxon>Dothideomycetes</taxon>
        <taxon>Pleosporomycetidae</taxon>
        <taxon>Pleosporales</taxon>
        <taxon>Pleosporineae</taxon>
        <taxon>Didymellaceae</taxon>
        <taxon>Ascochyta</taxon>
    </lineage>
</organism>
<feature type="compositionally biased region" description="Low complexity" evidence="1">
    <location>
        <begin position="227"/>
        <end position="242"/>
    </location>
</feature>
<evidence type="ECO:0000313" key="3">
    <source>
        <dbReference type="EMBL" id="KZM19727.1"/>
    </source>
</evidence>
<evidence type="ECO:0000256" key="1">
    <source>
        <dbReference type="SAM" id="MobiDB-lite"/>
    </source>
</evidence>